<dbReference type="SUPFAM" id="SSF55729">
    <property type="entry name" value="Acyl-CoA N-acyltransferases (Nat)"/>
    <property type="match status" value="1"/>
</dbReference>
<feature type="domain" description="N-acetyltransferase" evidence="2">
    <location>
        <begin position="6"/>
        <end position="140"/>
    </location>
</feature>
<keyword evidence="4" id="KW-1185">Reference proteome</keyword>
<evidence type="ECO:0000256" key="1">
    <source>
        <dbReference type="ARBA" id="ARBA00022679"/>
    </source>
</evidence>
<reference evidence="3 4" key="2">
    <citation type="submission" date="2020-06" db="EMBL/GenBank/DDBJ databases">
        <title>Antribacter stalactiti gen. nov., sp. nov., a new member of the family Nacardiaceae isolated from a cave.</title>
        <authorList>
            <person name="Kim I.S."/>
        </authorList>
    </citation>
    <scope>NUCLEOTIDE SEQUENCE [LARGE SCALE GENOMIC DNA]</scope>
    <source>
        <strain evidence="3 4">YC2-7</strain>
    </source>
</reference>
<dbReference type="AlphaFoldDB" id="A0A848KJP1"/>
<comment type="caution">
    <text evidence="3">The sequence shown here is derived from an EMBL/GenBank/DDBJ whole genome shotgun (WGS) entry which is preliminary data.</text>
</comment>
<dbReference type="InterPro" id="IPR016181">
    <property type="entry name" value="Acyl_CoA_acyltransferase"/>
</dbReference>
<dbReference type="InterPro" id="IPR050769">
    <property type="entry name" value="NAT_camello-type"/>
</dbReference>
<evidence type="ECO:0000259" key="2">
    <source>
        <dbReference type="PROSITE" id="PS51186"/>
    </source>
</evidence>
<keyword evidence="1 3" id="KW-0808">Transferase</keyword>
<name>A0A848KJP1_9NOCA</name>
<dbReference type="Gene3D" id="3.40.630.30">
    <property type="match status" value="1"/>
</dbReference>
<evidence type="ECO:0000313" key="3">
    <source>
        <dbReference type="EMBL" id="NMN97244.1"/>
    </source>
</evidence>
<reference evidence="3 4" key="1">
    <citation type="submission" date="2019-05" db="EMBL/GenBank/DDBJ databases">
        <authorList>
            <person name="Lee S.D."/>
        </authorList>
    </citation>
    <scope>NUCLEOTIDE SEQUENCE [LARGE SCALE GENOMIC DNA]</scope>
    <source>
        <strain evidence="3 4">YC2-7</strain>
    </source>
</reference>
<dbReference type="PANTHER" id="PTHR13947:SF37">
    <property type="entry name" value="LD18367P"/>
    <property type="match status" value="1"/>
</dbReference>
<dbReference type="Pfam" id="PF00583">
    <property type="entry name" value="Acetyltransf_1"/>
    <property type="match status" value="1"/>
</dbReference>
<dbReference type="RefSeq" id="WP_169589980.1">
    <property type="nucleotide sequence ID" value="NZ_VCQU01000007.1"/>
</dbReference>
<proteinExistence type="predicted"/>
<accession>A0A848KJP1</accession>
<dbReference type="EMBL" id="VCQU01000007">
    <property type="protein sequence ID" value="NMN97244.1"/>
    <property type="molecule type" value="Genomic_DNA"/>
</dbReference>
<dbReference type="CDD" id="cd04301">
    <property type="entry name" value="NAT_SF"/>
    <property type="match status" value="1"/>
</dbReference>
<gene>
    <name evidence="3" type="ORF">FGL95_19590</name>
</gene>
<dbReference type="PROSITE" id="PS51186">
    <property type="entry name" value="GNAT"/>
    <property type="match status" value="1"/>
</dbReference>
<dbReference type="Proteomes" id="UP000535543">
    <property type="component" value="Unassembled WGS sequence"/>
</dbReference>
<dbReference type="GO" id="GO:0008080">
    <property type="term" value="F:N-acetyltransferase activity"/>
    <property type="evidence" value="ECO:0007669"/>
    <property type="project" value="InterPro"/>
</dbReference>
<sequence length="140" mass="15679">MNRDEIRIEEFDGDHRDLERSFRLAEDSDTKLDEYIDSGRVWVAVTEQAEVVGHIHAVASVDGSTWEVVNTAVVEDRQGIGIGRRLLERAVDEAKSSGANRVELATATADIGNLRFYQRCGFRMSRIVRDAFGPHSGDMN</sequence>
<organism evidence="3 4">
    <name type="scientific">Antrihabitans stalactiti</name>
    <dbReference type="NCBI Taxonomy" id="2584121"/>
    <lineage>
        <taxon>Bacteria</taxon>
        <taxon>Bacillati</taxon>
        <taxon>Actinomycetota</taxon>
        <taxon>Actinomycetes</taxon>
        <taxon>Mycobacteriales</taxon>
        <taxon>Nocardiaceae</taxon>
        <taxon>Antrihabitans</taxon>
    </lineage>
</organism>
<dbReference type="InterPro" id="IPR000182">
    <property type="entry name" value="GNAT_dom"/>
</dbReference>
<protein>
    <submittedName>
        <fullName evidence="3">GNAT family N-acetyltransferase</fullName>
    </submittedName>
</protein>
<evidence type="ECO:0000313" key="4">
    <source>
        <dbReference type="Proteomes" id="UP000535543"/>
    </source>
</evidence>
<dbReference type="PANTHER" id="PTHR13947">
    <property type="entry name" value="GNAT FAMILY N-ACETYLTRANSFERASE"/>
    <property type="match status" value="1"/>
</dbReference>